<accession>A0A8T2TZB3</accession>
<name>A0A8T2TZB3_CERRI</name>
<proteinExistence type="predicted"/>
<organism evidence="2 3">
    <name type="scientific">Ceratopteris richardii</name>
    <name type="common">Triangle waterfern</name>
    <dbReference type="NCBI Taxonomy" id="49495"/>
    <lineage>
        <taxon>Eukaryota</taxon>
        <taxon>Viridiplantae</taxon>
        <taxon>Streptophyta</taxon>
        <taxon>Embryophyta</taxon>
        <taxon>Tracheophyta</taxon>
        <taxon>Polypodiopsida</taxon>
        <taxon>Polypodiidae</taxon>
        <taxon>Polypodiales</taxon>
        <taxon>Pteridineae</taxon>
        <taxon>Pteridaceae</taxon>
        <taxon>Parkerioideae</taxon>
        <taxon>Ceratopteris</taxon>
    </lineage>
</organism>
<dbReference type="AlphaFoldDB" id="A0A8T2TZB3"/>
<keyword evidence="1" id="KW-0812">Transmembrane</keyword>
<protein>
    <submittedName>
        <fullName evidence="2">Uncharacterized protein</fullName>
    </submittedName>
</protein>
<keyword evidence="3" id="KW-1185">Reference proteome</keyword>
<comment type="caution">
    <text evidence="2">The sequence shown here is derived from an EMBL/GenBank/DDBJ whole genome shotgun (WGS) entry which is preliminary data.</text>
</comment>
<evidence type="ECO:0000313" key="2">
    <source>
        <dbReference type="EMBL" id="KAH7426714.1"/>
    </source>
</evidence>
<reference evidence="2" key="1">
    <citation type="submission" date="2021-08" db="EMBL/GenBank/DDBJ databases">
        <title>WGS assembly of Ceratopteris richardii.</title>
        <authorList>
            <person name="Marchant D.B."/>
            <person name="Chen G."/>
            <person name="Jenkins J."/>
            <person name="Shu S."/>
            <person name="Leebens-Mack J."/>
            <person name="Grimwood J."/>
            <person name="Schmutz J."/>
            <person name="Soltis P."/>
            <person name="Soltis D."/>
            <person name="Chen Z.-H."/>
        </authorList>
    </citation>
    <scope>NUCLEOTIDE SEQUENCE</scope>
    <source>
        <strain evidence="2">Whitten #5841</strain>
        <tissue evidence="2">Leaf</tissue>
    </source>
</reference>
<evidence type="ECO:0000256" key="1">
    <source>
        <dbReference type="SAM" id="Phobius"/>
    </source>
</evidence>
<dbReference type="OrthoDB" id="737041at2759"/>
<evidence type="ECO:0000313" key="3">
    <source>
        <dbReference type="Proteomes" id="UP000825935"/>
    </source>
</evidence>
<sequence>MQCSAVPSSNLESSDLEALETAVNDETVPDRQFSFSQGDEHAARSSQTYALLQHLSQNKKIRSAISSLATDPALQTAVLQNKELRELSQKLKGGYEIAHLESSSVIEEPEVSTFRSFTRKAFCFTGKVLLVAACAVVGVAGVLLIANAKHDKNEENEE</sequence>
<keyword evidence="1" id="KW-0472">Membrane</keyword>
<gene>
    <name evidence="2" type="ORF">KP509_10G013800</name>
</gene>
<feature type="transmembrane region" description="Helical" evidence="1">
    <location>
        <begin position="128"/>
        <end position="148"/>
    </location>
</feature>
<dbReference type="Proteomes" id="UP000825935">
    <property type="component" value="Chromosome 10"/>
</dbReference>
<dbReference type="EMBL" id="CM035415">
    <property type="protein sequence ID" value="KAH7426713.1"/>
    <property type="molecule type" value="Genomic_DNA"/>
</dbReference>
<keyword evidence="1" id="KW-1133">Transmembrane helix</keyword>
<dbReference type="EMBL" id="CM035415">
    <property type="protein sequence ID" value="KAH7426714.1"/>
    <property type="molecule type" value="Genomic_DNA"/>
</dbReference>